<sequence length="96" mass="9728">MRVEVHVDRLVVDATDGDARALAGSGEQAFRAALTAELAGLLGPSAGLSSYERARAAVTLAPREASSGADSYGRAVARSLHAALVDGRQRTGGGHG</sequence>
<dbReference type="AlphaFoldDB" id="A0AB39T7E7"/>
<dbReference type="EMBL" id="CP163444">
    <property type="protein sequence ID" value="XDQ75872.1"/>
    <property type="molecule type" value="Genomic_DNA"/>
</dbReference>
<dbReference type="RefSeq" id="WP_369148408.1">
    <property type="nucleotide sequence ID" value="NZ_CP163444.1"/>
</dbReference>
<accession>A0AB39T7E7</accession>
<organism evidence="1">
    <name type="scientific">Streptomyces sp. R44</name>
    <dbReference type="NCBI Taxonomy" id="3238633"/>
    <lineage>
        <taxon>Bacteria</taxon>
        <taxon>Bacillati</taxon>
        <taxon>Actinomycetota</taxon>
        <taxon>Actinomycetes</taxon>
        <taxon>Kitasatosporales</taxon>
        <taxon>Streptomycetaceae</taxon>
        <taxon>Streptomyces</taxon>
    </lineage>
</organism>
<reference evidence="1" key="1">
    <citation type="submission" date="2024-07" db="EMBL/GenBank/DDBJ databases">
        <authorList>
            <person name="Yu S.T."/>
        </authorList>
    </citation>
    <scope>NUCLEOTIDE SEQUENCE</scope>
    <source>
        <strain evidence="1">R44</strain>
    </source>
</reference>
<proteinExistence type="predicted"/>
<evidence type="ECO:0000313" key="1">
    <source>
        <dbReference type="EMBL" id="XDQ75872.1"/>
    </source>
</evidence>
<gene>
    <name evidence="1" type="ORF">AB5J54_37485</name>
</gene>
<name>A0AB39T7E7_9ACTN</name>
<protein>
    <submittedName>
        <fullName evidence="1">Uncharacterized protein</fullName>
    </submittedName>
</protein>